<dbReference type="GO" id="GO:0043190">
    <property type="term" value="C:ATP-binding cassette (ABC) transporter complex"/>
    <property type="evidence" value="ECO:0007669"/>
    <property type="project" value="InterPro"/>
</dbReference>
<protein>
    <recommendedName>
        <fullName evidence="5">Intermembrane phospholipid transport system permease protein MlaE</fullName>
    </recommendedName>
</protein>
<evidence type="ECO:0000256" key="5">
    <source>
        <dbReference type="ARBA" id="ARBA00020857"/>
    </source>
</evidence>
<evidence type="ECO:0000256" key="10">
    <source>
        <dbReference type="ARBA" id="ARBA00022989"/>
    </source>
</evidence>
<dbReference type="GO" id="GO:0005548">
    <property type="term" value="F:phospholipid transporter activity"/>
    <property type="evidence" value="ECO:0007669"/>
    <property type="project" value="TreeGrafter"/>
</dbReference>
<dbReference type="EMBL" id="CP118709">
    <property type="protein sequence ID" value="WGK81061.1"/>
    <property type="molecule type" value="Genomic_DNA"/>
</dbReference>
<comment type="subunit">
    <text evidence="4">The complex is composed of two ATP-binding proteins (MlaF), two transmembrane proteins (MlaE), two cytoplasmic solute-binding proteins (MlaB) and six periplasmic solute-binding proteins (MlaD).</text>
</comment>
<evidence type="ECO:0000256" key="12">
    <source>
        <dbReference type="RuleBase" id="RU362044"/>
    </source>
</evidence>
<dbReference type="Proteomes" id="UP001241226">
    <property type="component" value="Chromosome 1"/>
</dbReference>
<evidence type="ECO:0000313" key="17">
    <source>
        <dbReference type="EMBL" id="WGK84984.1"/>
    </source>
</evidence>
<keyword evidence="6" id="KW-0813">Transport</keyword>
<evidence type="ECO:0000313" key="16">
    <source>
        <dbReference type="EMBL" id="WGK81061.1"/>
    </source>
</evidence>
<evidence type="ECO:0000313" key="14">
    <source>
        <dbReference type="EMBL" id="MDE1345827.1"/>
    </source>
</evidence>
<dbReference type="NCBIfam" id="NF033619">
    <property type="entry name" value="perm_MlaE_1"/>
    <property type="match status" value="1"/>
</dbReference>
<name>A0A7X6N737_9VIBR</name>
<dbReference type="NCBIfam" id="TIGR00056">
    <property type="entry name" value="MlaE family lipid ABC transporter permease subunit"/>
    <property type="match status" value="1"/>
</dbReference>
<evidence type="ECO:0000256" key="3">
    <source>
        <dbReference type="ARBA" id="ARBA00007556"/>
    </source>
</evidence>
<gene>
    <name evidence="14" type="primary">mlaE</name>
    <name evidence="15" type="ORF">L9W73_01885</name>
    <name evidence="13" type="ORF">L9W94_14165</name>
    <name evidence="14" type="ORF">L9X51_05160</name>
    <name evidence="16" type="ORF">PYE51_10540</name>
    <name evidence="17" type="ORF">PYE67_11525</name>
</gene>
<keyword evidence="8 12" id="KW-0997">Cell inner membrane</keyword>
<sequence length="263" mass="28071">MMTSFVQWVEGLGRSTLQFCQAFGKASLMLFGALSGRPRPIQNFPLLMKQLYSVGVQSLAIIVVSGLFIGMVLSLQGYVILVDYGAEGSLGQMVALSLLRELGPVVTALLFAGRAGSALTAEIGLMKATEQLSSLEMMAVDPLKRVIAPRLWAGLISMPLLAMIFMAVGIWGGQIVGVDWKGIDHGSFWSAMQSSVELGQDIGNSMIKCAVFAITVTWIALFNGYDAIPTSEGISRATTRTVVHSSLAVLGLDFVLTALMFGN</sequence>
<evidence type="ECO:0000313" key="13">
    <source>
        <dbReference type="EMBL" id="MDE1243276.1"/>
    </source>
</evidence>
<evidence type="ECO:0000256" key="2">
    <source>
        <dbReference type="ARBA" id="ARBA00004429"/>
    </source>
</evidence>
<evidence type="ECO:0000256" key="4">
    <source>
        <dbReference type="ARBA" id="ARBA00011380"/>
    </source>
</evidence>
<evidence type="ECO:0000256" key="1">
    <source>
        <dbReference type="ARBA" id="ARBA00002460"/>
    </source>
</evidence>
<evidence type="ECO:0000313" key="18">
    <source>
        <dbReference type="Proteomes" id="UP001140978"/>
    </source>
</evidence>
<dbReference type="PANTHER" id="PTHR30188">
    <property type="entry name" value="ABC TRANSPORTER PERMEASE PROTEIN-RELATED"/>
    <property type="match status" value="1"/>
</dbReference>
<dbReference type="PANTHER" id="PTHR30188:SF4">
    <property type="entry name" value="PROTEIN TRIGALACTOSYLDIACYLGLYCEROL 1, CHLOROPLASTIC"/>
    <property type="match status" value="1"/>
</dbReference>
<dbReference type="EMBL" id="JAKNBA010000026">
    <property type="protein sequence ID" value="MDE1243276.1"/>
    <property type="molecule type" value="Genomic_DNA"/>
</dbReference>
<keyword evidence="10 12" id="KW-1133">Transmembrane helix</keyword>
<feature type="transmembrane region" description="Helical" evidence="12">
    <location>
        <begin position="147"/>
        <end position="171"/>
    </location>
</feature>
<evidence type="ECO:0000313" key="15">
    <source>
        <dbReference type="EMBL" id="MDE1356071.1"/>
    </source>
</evidence>
<dbReference type="Proteomes" id="UP001140979">
    <property type="component" value="Unassembled WGS sequence"/>
</dbReference>
<dbReference type="InterPro" id="IPR053408">
    <property type="entry name" value="MlaE_Permease"/>
</dbReference>
<dbReference type="InterPro" id="IPR030802">
    <property type="entry name" value="Permease_MalE"/>
</dbReference>
<dbReference type="EMBL" id="JAKNAX010000009">
    <property type="protein sequence ID" value="MDE1345827.1"/>
    <property type="molecule type" value="Genomic_DNA"/>
</dbReference>
<keyword evidence="7" id="KW-1003">Cell membrane</keyword>
<comment type="subcellular location">
    <subcellularLocation>
        <location evidence="2 12">Cell inner membrane</location>
        <topology evidence="2 12">Multi-pass membrane protein</topology>
    </subcellularLocation>
</comment>
<organism evidence="14 18">
    <name type="scientific">Vibrio aestuarianus</name>
    <dbReference type="NCBI Taxonomy" id="28171"/>
    <lineage>
        <taxon>Bacteria</taxon>
        <taxon>Pseudomonadati</taxon>
        <taxon>Pseudomonadota</taxon>
        <taxon>Gammaproteobacteria</taxon>
        <taxon>Vibrionales</taxon>
        <taxon>Vibrionaceae</taxon>
        <taxon>Vibrio</taxon>
    </lineage>
</organism>
<dbReference type="EMBL" id="CP118711">
    <property type="protein sequence ID" value="WGK84984.1"/>
    <property type="molecule type" value="Genomic_DNA"/>
</dbReference>
<reference evidence="14 19" key="1">
    <citation type="submission" date="2022-02" db="EMBL/GenBank/DDBJ databases">
        <title>Emergence and expansion in Europe of a Vibrio aestuarianus clonal complex pathogenic for oysters.</title>
        <authorList>
            <person name="Mesnil A."/>
            <person name="Travers M.-A."/>
        </authorList>
    </citation>
    <scope>NUCLEOTIDE SEQUENCE</scope>
    <source>
        <strain evidence="15">151-ITT-15-cp-1</strain>
        <strain evidence="13">19_064_11T1</strain>
        <strain evidence="14">19_064_15T1</strain>
        <strain evidence="17 19">U17</strain>
        <strain evidence="16">U29</strain>
    </source>
</reference>
<dbReference type="EMBL" id="JAKNAP010000003">
    <property type="protein sequence ID" value="MDE1356071.1"/>
    <property type="molecule type" value="Genomic_DNA"/>
</dbReference>
<dbReference type="Proteomes" id="UP001140973">
    <property type="component" value="Unassembled WGS sequence"/>
</dbReference>
<evidence type="ECO:0000256" key="11">
    <source>
        <dbReference type="ARBA" id="ARBA00023136"/>
    </source>
</evidence>
<dbReference type="Proteomes" id="UP001140978">
    <property type="component" value="Unassembled WGS sequence"/>
</dbReference>
<proteinExistence type="inferred from homology"/>
<feature type="transmembrane region" description="Helical" evidence="12">
    <location>
        <begin position="202"/>
        <end position="221"/>
    </location>
</feature>
<keyword evidence="9 12" id="KW-0812">Transmembrane</keyword>
<comment type="function">
    <text evidence="1">Part of the ABC transporter complex MlaFEDB, which is involved in a phospholipid transport pathway that maintains lipid asymmetry in the outer membrane by retrograde trafficking of phospholipids from the outer membrane to the inner membrane. Probably responsible for the translocation of the substrate across the membrane.</text>
</comment>
<dbReference type="AlphaFoldDB" id="A0A7X6N737"/>
<dbReference type="InterPro" id="IPR003453">
    <property type="entry name" value="ABC_MlaE_roteobac"/>
</dbReference>
<accession>A0A7X6N737</accession>
<comment type="similarity">
    <text evidence="3 12">Belongs to the MlaE permease family.</text>
</comment>
<dbReference type="Pfam" id="PF02405">
    <property type="entry name" value="MlaE"/>
    <property type="match status" value="1"/>
</dbReference>
<evidence type="ECO:0000256" key="8">
    <source>
        <dbReference type="ARBA" id="ARBA00022519"/>
    </source>
</evidence>
<evidence type="ECO:0000256" key="9">
    <source>
        <dbReference type="ARBA" id="ARBA00022692"/>
    </source>
</evidence>
<evidence type="ECO:0000256" key="7">
    <source>
        <dbReference type="ARBA" id="ARBA00022475"/>
    </source>
</evidence>
<dbReference type="RefSeq" id="WP_053309461.1">
    <property type="nucleotide sequence ID" value="NZ_CALYLG010000365.1"/>
</dbReference>
<evidence type="ECO:0000313" key="19">
    <source>
        <dbReference type="Proteomes" id="UP001241226"/>
    </source>
</evidence>
<comment type="caution">
    <text evidence="12">Lacks conserved residue(s) required for the propagation of feature annotation.</text>
</comment>
<evidence type="ECO:0000256" key="6">
    <source>
        <dbReference type="ARBA" id="ARBA00022448"/>
    </source>
</evidence>
<keyword evidence="11 12" id="KW-0472">Membrane</keyword>
<feature type="transmembrane region" description="Helical" evidence="12">
    <location>
        <begin position="58"/>
        <end position="82"/>
    </location>
</feature>
<feature type="transmembrane region" description="Helical" evidence="12">
    <location>
        <begin position="242"/>
        <end position="261"/>
    </location>
</feature>
<dbReference type="Proteomes" id="UP001239257">
    <property type="component" value="Chromosome 1"/>
</dbReference>
<dbReference type="GeneID" id="79916424"/>